<evidence type="ECO:0000256" key="8">
    <source>
        <dbReference type="RuleBase" id="RU368017"/>
    </source>
</evidence>
<dbReference type="InterPro" id="IPR008688">
    <property type="entry name" value="ATP_synth_Bsub_B/MI25"/>
</dbReference>
<dbReference type="InterPro" id="IPR013837">
    <property type="entry name" value="ATP_synth_F0_suB"/>
</dbReference>
<organism evidence="9">
    <name type="scientific">Heterosigma akashiwo</name>
    <name type="common">Chromophytic alga</name>
    <name type="synonym">Heterosigma carterae</name>
    <dbReference type="NCBI Taxonomy" id="2829"/>
    <lineage>
        <taxon>Eukaryota</taxon>
        <taxon>Sar</taxon>
        <taxon>Stramenopiles</taxon>
        <taxon>Ochrophyta</taxon>
        <taxon>Raphidophyceae</taxon>
        <taxon>Chattonellales</taxon>
        <taxon>Chattonellaceae</taxon>
        <taxon>Heterosigma</taxon>
    </lineage>
</organism>
<evidence type="ECO:0000313" key="9">
    <source>
        <dbReference type="EMBL" id="CAE0635775.1"/>
    </source>
</evidence>
<keyword evidence="7 8" id="KW-0472">Membrane</keyword>
<evidence type="ECO:0000256" key="1">
    <source>
        <dbReference type="ARBA" id="ARBA00022448"/>
    </source>
</evidence>
<dbReference type="GO" id="GO:0045259">
    <property type="term" value="C:proton-transporting ATP synthase complex"/>
    <property type="evidence" value="ECO:0007669"/>
    <property type="project" value="UniProtKB-KW"/>
</dbReference>
<name>A0A7S3XYB7_HETAK</name>
<dbReference type="GO" id="GO:0015986">
    <property type="term" value="P:proton motive force-driven ATP synthesis"/>
    <property type="evidence" value="ECO:0007669"/>
    <property type="project" value="UniProtKB-UniRule"/>
</dbReference>
<evidence type="ECO:0000256" key="3">
    <source>
        <dbReference type="ARBA" id="ARBA00022781"/>
    </source>
</evidence>
<evidence type="ECO:0000256" key="4">
    <source>
        <dbReference type="ARBA" id="ARBA00022792"/>
    </source>
</evidence>
<keyword evidence="1 8" id="KW-0813">Transport</keyword>
<evidence type="ECO:0000256" key="2">
    <source>
        <dbReference type="ARBA" id="ARBA00022547"/>
    </source>
</evidence>
<evidence type="ECO:0000256" key="5">
    <source>
        <dbReference type="ARBA" id="ARBA00023065"/>
    </source>
</evidence>
<proteinExistence type="inferred from homology"/>
<keyword evidence="3 8" id="KW-0375">Hydrogen ion transport</keyword>
<dbReference type="PANTHER" id="PTHR12733">
    <property type="entry name" value="MITOCHONDRIAL ATP SYNTHASE B CHAIN"/>
    <property type="match status" value="1"/>
</dbReference>
<evidence type="ECO:0000256" key="6">
    <source>
        <dbReference type="ARBA" id="ARBA00023128"/>
    </source>
</evidence>
<protein>
    <recommendedName>
        <fullName evidence="8">ATP synthase subunit b</fullName>
    </recommendedName>
</protein>
<dbReference type="GO" id="GO:0005743">
    <property type="term" value="C:mitochondrial inner membrane"/>
    <property type="evidence" value="ECO:0007669"/>
    <property type="project" value="UniProtKB-SubCell"/>
</dbReference>
<gene>
    <name evidence="9" type="ORF">HAKA00212_LOCUS14521</name>
</gene>
<keyword evidence="4 8" id="KW-0999">Mitochondrion inner membrane</keyword>
<dbReference type="PANTHER" id="PTHR12733:SF3">
    <property type="entry name" value="ATP SYNTHASE F(0) COMPLEX SUBUNIT B1, MITOCHONDRIAL"/>
    <property type="match status" value="1"/>
</dbReference>
<comment type="subcellular location">
    <subcellularLocation>
        <location evidence="8">Mitochondrion</location>
    </subcellularLocation>
    <subcellularLocation>
        <location evidence="8">Mitochondrion inner membrane</location>
    </subcellularLocation>
</comment>
<dbReference type="GO" id="GO:0015078">
    <property type="term" value="F:proton transmembrane transporter activity"/>
    <property type="evidence" value="ECO:0007669"/>
    <property type="project" value="UniProtKB-UniRule"/>
</dbReference>
<comment type="subunit">
    <text evidence="8">F-type ATPases have 2 components, CF(1) - the catalytic core - and CF(0) - the membrane proton channel. CF(1) and CF(0) have multiple subunits.</text>
</comment>
<dbReference type="EMBL" id="HBIU01031444">
    <property type="protein sequence ID" value="CAE0635775.1"/>
    <property type="molecule type" value="Transcribed_RNA"/>
</dbReference>
<evidence type="ECO:0000256" key="7">
    <source>
        <dbReference type="ARBA" id="ARBA00023136"/>
    </source>
</evidence>
<comment type="similarity">
    <text evidence="8">Belongs to the eukaryotic ATPase B chain family.</text>
</comment>
<accession>A0A7S3XYB7</accession>
<keyword evidence="6 8" id="KW-0496">Mitochondrion</keyword>
<comment type="function">
    <text evidence="8">Subunit b, of the mitochondrial membrane ATP synthase complex (F(1)F(0) ATP synthase or Complex V) that produces ATP from ADP in the presence of a proton gradient across the membrane which is generated by electron transport complexes of the respiratory chain. ATP synthase complex consist of a soluble F(1) head domain - the catalytic core - and a membrane F(1) domain - the membrane proton channel. These two domains are linked by a central stalk rotating inside the F(1) region and a stationary peripheral stalk. During catalysis, ATP synthesis in the catalytic domain of F(1) is coupled via a rotary mechanism of the central stalk subunits to proton translocation. In vivo, can only synthesize ATP although its ATP hydrolase activity can be activated artificially in vitro. Part of the complex F(0) domain. Part of the complex F(0) domain and the peripheric stalk, which acts as a stator to hold the catalytic alpha(3)beta(3) subcomplex and subunit a/ATP6 static relative to the rotary elements.</text>
</comment>
<sequence>MFSRIVRPAAFQLSAAAKQNARACPQLVKSFHAGGLRREEKKEESVPLNVKTMTSDWRFALPLGMTLAVPAFSQEWIVLSEETQLLACFIMFSSLLYTQAGAAISKSFEEKTAAIMAEHAAIEDANIQAVKALVATHRTRKAILEEAKALHTAQAEMVQTLLDAKSQELKHAYRADVQAKLDQLVLMKEAQAAELKLAVADYATAAVAAQFAEDKKLKANALDSAIAALSGGAREDPVADLFSATVAEFKAAVQKQTGKELSQAQLLALMGDDLAALQARVGAEKFEVDLPAKVTIGAPFTAGFK</sequence>
<dbReference type="AlphaFoldDB" id="A0A7S3XYB7"/>
<reference evidence="9" key="1">
    <citation type="submission" date="2021-01" db="EMBL/GenBank/DDBJ databases">
        <authorList>
            <person name="Corre E."/>
            <person name="Pelletier E."/>
            <person name="Niang G."/>
            <person name="Scheremetjew M."/>
            <person name="Finn R."/>
            <person name="Kale V."/>
            <person name="Holt S."/>
            <person name="Cochrane G."/>
            <person name="Meng A."/>
            <person name="Brown T."/>
            <person name="Cohen L."/>
        </authorList>
    </citation>
    <scope>NUCLEOTIDE SEQUENCE</scope>
    <source>
        <strain evidence="9">CCMP3107</strain>
    </source>
</reference>
<keyword evidence="5 8" id="KW-0406">Ion transport</keyword>
<keyword evidence="2 8" id="KW-0138">CF(0)</keyword>
<dbReference type="Pfam" id="PF05405">
    <property type="entry name" value="Mt_ATP-synt_B"/>
    <property type="match status" value="1"/>
</dbReference>